<keyword evidence="3" id="KW-1185">Reference proteome</keyword>
<sequence>MLDHLIAAVAEQDSLPYGEPETWYLPVRQCLGAVLYHMGNFSEAAAAFRKDLLQHPNNAWSIWGLVNAVIFKSEVRQEAVSGSPPAATGGHNVTYYNINGDSSKVWHLAHSVTPKNDSTGAAADTNVNHSSFVDFKRLPAANSKEVTKFTGTSIGKQQIPHISAALNTWKLSDIALSTPCHEFHALRDYFHKQ</sequence>
<dbReference type="Proteomes" id="UP001190700">
    <property type="component" value="Unassembled WGS sequence"/>
</dbReference>
<dbReference type="PANTHER" id="PTHR45588:SF1">
    <property type="entry name" value="WW DOMAIN-CONTAINING PROTEIN"/>
    <property type="match status" value="1"/>
</dbReference>
<name>A0AAE0FQW5_9CHLO</name>
<organism evidence="2 3">
    <name type="scientific">Cymbomonas tetramitiformis</name>
    <dbReference type="NCBI Taxonomy" id="36881"/>
    <lineage>
        <taxon>Eukaryota</taxon>
        <taxon>Viridiplantae</taxon>
        <taxon>Chlorophyta</taxon>
        <taxon>Pyramimonadophyceae</taxon>
        <taxon>Pyramimonadales</taxon>
        <taxon>Pyramimonadaceae</taxon>
        <taxon>Cymbomonas</taxon>
    </lineage>
</organism>
<evidence type="ECO:0008006" key="4">
    <source>
        <dbReference type="Google" id="ProtNLM"/>
    </source>
</evidence>
<protein>
    <recommendedName>
        <fullName evidence="4">Tetratricopeptide repeat protein</fullName>
    </recommendedName>
</protein>
<keyword evidence="1" id="KW-0802">TPR repeat</keyword>
<reference evidence="2 3" key="1">
    <citation type="journal article" date="2015" name="Genome Biol. Evol.">
        <title>Comparative Genomics of a Bacterivorous Green Alga Reveals Evolutionary Causalities and Consequences of Phago-Mixotrophic Mode of Nutrition.</title>
        <authorList>
            <person name="Burns J.A."/>
            <person name="Paasch A."/>
            <person name="Narechania A."/>
            <person name="Kim E."/>
        </authorList>
    </citation>
    <scope>NUCLEOTIDE SEQUENCE [LARGE SCALE GENOMIC DNA]</scope>
    <source>
        <strain evidence="2 3">PLY_AMNH</strain>
    </source>
</reference>
<dbReference type="InterPro" id="IPR019734">
    <property type="entry name" value="TPR_rpt"/>
</dbReference>
<feature type="repeat" description="TPR" evidence="1">
    <location>
        <begin position="25"/>
        <end position="58"/>
    </location>
</feature>
<evidence type="ECO:0000256" key="1">
    <source>
        <dbReference type="PROSITE-ProRule" id="PRU00339"/>
    </source>
</evidence>
<dbReference type="AlphaFoldDB" id="A0AAE0FQW5"/>
<comment type="caution">
    <text evidence="2">The sequence shown here is derived from an EMBL/GenBank/DDBJ whole genome shotgun (WGS) entry which is preliminary data.</text>
</comment>
<evidence type="ECO:0000313" key="2">
    <source>
        <dbReference type="EMBL" id="KAK3264220.1"/>
    </source>
</evidence>
<dbReference type="PROSITE" id="PS50005">
    <property type="entry name" value="TPR"/>
    <property type="match status" value="1"/>
</dbReference>
<dbReference type="SUPFAM" id="SSF48452">
    <property type="entry name" value="TPR-like"/>
    <property type="match status" value="1"/>
</dbReference>
<accession>A0AAE0FQW5</accession>
<dbReference type="InterPro" id="IPR011990">
    <property type="entry name" value="TPR-like_helical_dom_sf"/>
</dbReference>
<gene>
    <name evidence="2" type="ORF">CYMTET_27028</name>
</gene>
<proteinExistence type="predicted"/>
<dbReference type="EMBL" id="LGRX02014713">
    <property type="protein sequence ID" value="KAK3264220.1"/>
    <property type="molecule type" value="Genomic_DNA"/>
</dbReference>
<dbReference type="PANTHER" id="PTHR45588">
    <property type="entry name" value="TPR DOMAIN-CONTAINING PROTEIN"/>
    <property type="match status" value="1"/>
</dbReference>
<evidence type="ECO:0000313" key="3">
    <source>
        <dbReference type="Proteomes" id="UP001190700"/>
    </source>
</evidence>